<organism evidence="4 5">
    <name type="scientific">Oceanidesulfovibrio indonesiensis</name>
    <dbReference type="NCBI Taxonomy" id="54767"/>
    <lineage>
        <taxon>Bacteria</taxon>
        <taxon>Pseudomonadati</taxon>
        <taxon>Thermodesulfobacteriota</taxon>
        <taxon>Desulfovibrionia</taxon>
        <taxon>Desulfovibrionales</taxon>
        <taxon>Desulfovibrionaceae</taxon>
        <taxon>Oceanidesulfovibrio</taxon>
    </lineage>
</organism>
<keyword evidence="1" id="KW-0175">Coiled coil</keyword>
<gene>
    <name evidence="4" type="ORF">DPQ33_10030</name>
</gene>
<comment type="caution">
    <text evidence="4">The sequence shown here is derived from an EMBL/GenBank/DDBJ whole genome shotgun (WGS) entry which is preliminary data.</text>
</comment>
<dbReference type="NCBIfam" id="TIGR02231">
    <property type="entry name" value="mucoidy inhibitor MuiA family protein"/>
    <property type="match status" value="1"/>
</dbReference>
<evidence type="ECO:0000313" key="5">
    <source>
        <dbReference type="Proteomes" id="UP000448292"/>
    </source>
</evidence>
<dbReference type="EMBL" id="QMIE01000008">
    <property type="protein sequence ID" value="TVM17125.1"/>
    <property type="molecule type" value="Genomic_DNA"/>
</dbReference>
<feature type="domain" description="DUF4139" evidence="2">
    <location>
        <begin position="208"/>
        <end position="504"/>
    </location>
</feature>
<dbReference type="AlphaFoldDB" id="A0A7M3ME95"/>
<dbReference type="OrthoDB" id="5449693at2"/>
<dbReference type="PANTHER" id="PTHR31005">
    <property type="entry name" value="DUF4139 DOMAIN-CONTAINING PROTEIN"/>
    <property type="match status" value="1"/>
</dbReference>
<feature type="domain" description="DUF4140" evidence="3">
    <location>
        <begin position="32"/>
        <end position="125"/>
    </location>
</feature>
<evidence type="ECO:0000259" key="2">
    <source>
        <dbReference type="Pfam" id="PF13598"/>
    </source>
</evidence>
<dbReference type="RefSeq" id="WP_144303082.1">
    <property type="nucleotide sequence ID" value="NZ_QMIE01000008.1"/>
</dbReference>
<dbReference type="Gene3D" id="1.20.5.1000">
    <property type="entry name" value="arf6 gtpase in complex with a specific effector, jip4"/>
    <property type="match status" value="1"/>
</dbReference>
<evidence type="ECO:0000313" key="4">
    <source>
        <dbReference type="EMBL" id="TVM17125.1"/>
    </source>
</evidence>
<feature type="coiled-coil region" evidence="1">
    <location>
        <begin position="136"/>
        <end position="184"/>
    </location>
</feature>
<dbReference type="InterPro" id="IPR037291">
    <property type="entry name" value="DUF4139"/>
</dbReference>
<name>A0A7M3ME95_9BACT</name>
<dbReference type="InterPro" id="IPR025554">
    <property type="entry name" value="DUF4140"/>
</dbReference>
<keyword evidence="5" id="KW-1185">Reference proteome</keyword>
<dbReference type="PANTHER" id="PTHR31005:SF8">
    <property type="entry name" value="DUF4139 DOMAIN-CONTAINING PROTEIN"/>
    <property type="match status" value="1"/>
</dbReference>
<reference evidence="4 5" key="1">
    <citation type="submission" date="2018-06" db="EMBL/GenBank/DDBJ databases">
        <title>Complete genome of Desulfovibrio indonesiensis P37SLT.</title>
        <authorList>
            <person name="Crispim J.S."/>
            <person name="Vidigal P.M.P."/>
            <person name="Silva L.C.F."/>
            <person name="Laguardia C.N."/>
            <person name="Araujo L.C."/>
            <person name="Dias R.S."/>
            <person name="Sousa M.P."/>
            <person name="Paula S.O."/>
            <person name="Silva C."/>
        </authorList>
    </citation>
    <scope>NUCLEOTIDE SEQUENCE [LARGE SCALE GENOMIC DNA]</scope>
    <source>
        <strain evidence="4 5">P37SLT</strain>
    </source>
</reference>
<evidence type="ECO:0008006" key="6">
    <source>
        <dbReference type="Google" id="ProtNLM"/>
    </source>
</evidence>
<sequence>MTSHIVSRLSAGVLVVFLLVAATPSRAEVVEATLYPNSARVVEALILNAENGSVEWTIPLSADPQTLRVDPRTEGVELVDVQWEKVPAMPSAEAENLRSELNATRTRLAEVQGGLDAIATQLSFWNELPEFKPEAALELERTAQAMGREISRLVAERHPLTEEKKELEKTIQELEAKLNDLTGQARDSWLVRAVLAGAVYGDEVEVSAAYILSGCGWEPMYRLDAKPDKAAVDFGFDARMWQSSGEDWVDVDMELATVRPELGLEPPYMPDWVIQEQPEVRTMLRKQMLDAPADDMRMMEAAPSVAQAPAPQRKASYTVWKLGRRTLPAGAQPRLSVMEESWPARFLYTVRPSMNDMAFLTASVDLPQARDLPPGTALFMADGAVVGNRIFSLGERETDIYFGADPLVVAEMTLDAKQAGDAGIISTKQTYLWDWTIEVRNGEKHGATIRVEEPAPQIRNENINLEIKSDPAANRTEDQLLVWEKTLPPGGTWTIDHKVSLTAPGNMDLDMGIRR</sequence>
<proteinExistence type="predicted"/>
<evidence type="ECO:0000259" key="3">
    <source>
        <dbReference type="Pfam" id="PF13600"/>
    </source>
</evidence>
<protein>
    <recommendedName>
        <fullName evidence="6">DUF4139 domain-containing protein</fullName>
    </recommendedName>
</protein>
<dbReference type="Pfam" id="PF13598">
    <property type="entry name" value="DUF4139"/>
    <property type="match status" value="1"/>
</dbReference>
<accession>A0A7M3ME95</accession>
<dbReference type="InterPro" id="IPR011935">
    <property type="entry name" value="CHP02231"/>
</dbReference>
<evidence type="ECO:0000256" key="1">
    <source>
        <dbReference type="SAM" id="Coils"/>
    </source>
</evidence>
<dbReference type="Proteomes" id="UP000448292">
    <property type="component" value="Unassembled WGS sequence"/>
</dbReference>
<dbReference type="Pfam" id="PF13600">
    <property type="entry name" value="DUF4140"/>
    <property type="match status" value="1"/>
</dbReference>